<dbReference type="Proteomes" id="UP000644699">
    <property type="component" value="Unassembled WGS sequence"/>
</dbReference>
<accession>A0A917DZY8</accession>
<gene>
    <name evidence="2" type="ORF">GCM10011390_04710</name>
</gene>
<comment type="caution">
    <text evidence="2">The sequence shown here is derived from an EMBL/GenBank/DDBJ whole genome shotgun (WGS) entry which is preliminary data.</text>
</comment>
<feature type="region of interest" description="Disordered" evidence="1">
    <location>
        <begin position="1"/>
        <end position="122"/>
    </location>
</feature>
<feature type="compositionally biased region" description="Basic and acidic residues" evidence="1">
    <location>
        <begin position="79"/>
        <end position="101"/>
    </location>
</feature>
<evidence type="ECO:0000313" key="3">
    <source>
        <dbReference type="Proteomes" id="UP000644699"/>
    </source>
</evidence>
<keyword evidence="3" id="KW-1185">Reference proteome</keyword>
<reference evidence="2" key="2">
    <citation type="submission" date="2020-09" db="EMBL/GenBank/DDBJ databases">
        <authorList>
            <person name="Sun Q."/>
            <person name="Zhou Y."/>
        </authorList>
    </citation>
    <scope>NUCLEOTIDE SEQUENCE</scope>
    <source>
        <strain evidence="2">CGMCC 1.15367</strain>
    </source>
</reference>
<reference evidence="2" key="1">
    <citation type="journal article" date="2014" name="Int. J. Syst. Evol. Microbiol.">
        <title>Complete genome sequence of Corynebacterium casei LMG S-19264T (=DSM 44701T), isolated from a smear-ripened cheese.</title>
        <authorList>
            <consortium name="US DOE Joint Genome Institute (JGI-PGF)"/>
            <person name="Walter F."/>
            <person name="Albersmeier A."/>
            <person name="Kalinowski J."/>
            <person name="Ruckert C."/>
        </authorList>
    </citation>
    <scope>NUCLEOTIDE SEQUENCE</scope>
    <source>
        <strain evidence="2">CGMCC 1.15367</strain>
    </source>
</reference>
<evidence type="ECO:0008006" key="4">
    <source>
        <dbReference type="Google" id="ProtNLM"/>
    </source>
</evidence>
<dbReference type="RefSeq" id="WP_188906606.1">
    <property type="nucleotide sequence ID" value="NZ_BMIQ01000001.1"/>
</dbReference>
<feature type="compositionally biased region" description="Low complexity" evidence="1">
    <location>
        <begin position="237"/>
        <end position="289"/>
    </location>
</feature>
<feature type="compositionally biased region" description="Basic and acidic residues" evidence="1">
    <location>
        <begin position="1"/>
        <end position="10"/>
    </location>
</feature>
<organism evidence="2 3">
    <name type="scientific">Aureimonas endophytica</name>
    <dbReference type="NCBI Taxonomy" id="2027858"/>
    <lineage>
        <taxon>Bacteria</taxon>
        <taxon>Pseudomonadati</taxon>
        <taxon>Pseudomonadota</taxon>
        <taxon>Alphaproteobacteria</taxon>
        <taxon>Hyphomicrobiales</taxon>
        <taxon>Aurantimonadaceae</taxon>
        <taxon>Aureimonas</taxon>
    </lineage>
</organism>
<evidence type="ECO:0000256" key="1">
    <source>
        <dbReference type="SAM" id="MobiDB-lite"/>
    </source>
</evidence>
<proteinExistence type="predicted"/>
<feature type="region of interest" description="Disordered" evidence="1">
    <location>
        <begin position="217"/>
        <end position="311"/>
    </location>
</feature>
<dbReference type="AlphaFoldDB" id="A0A917DZY8"/>
<dbReference type="EMBL" id="BMIQ01000001">
    <property type="protein sequence ID" value="GGD89016.1"/>
    <property type="molecule type" value="Genomic_DNA"/>
</dbReference>
<protein>
    <recommendedName>
        <fullName evidence="4">Nutrient deprivation-induced protein</fullName>
    </recommendedName>
</protein>
<feature type="compositionally biased region" description="Basic and acidic residues" evidence="1">
    <location>
        <begin position="62"/>
        <end position="72"/>
    </location>
</feature>
<name>A0A917DZY8_9HYPH</name>
<evidence type="ECO:0000313" key="2">
    <source>
        <dbReference type="EMBL" id="GGD89016.1"/>
    </source>
</evidence>
<sequence length="311" mass="31513">MTSDFGDRNKTGPAGTGGGNDPSRPQSAGSERSILPDERAFGQTLDPEPGRRRDTASVASTPRDEVPRKSDRQSAGPALHDDKHRLESAIKRETADAKDAARTAYEGAKQQAEDLSASVKAHVAAEAEAGMDKAGSSLGDFASAIRKASEELGERDQSMAANMMREVASGIEQAATSIQGRSLPELGRSVAGFARRQPTAFLLGATLAGIALGRLARASGGHGGSETRSAGTPLGQGSPAPDGDRPGAAPPSASGQRPPGFGSPSAARAYAPPSSAAVRDDAAAAAGAGLEKQSASSSVSTPLPGDNDHAR</sequence>